<accession>W4LFQ5</accession>
<evidence type="ECO:0000313" key="3">
    <source>
        <dbReference type="Proteomes" id="UP000019140"/>
    </source>
</evidence>
<protein>
    <submittedName>
        <fullName evidence="2">Uncharacterized protein</fullName>
    </submittedName>
</protein>
<comment type="caution">
    <text evidence="2">The sequence shown here is derived from an EMBL/GenBank/DDBJ whole genome shotgun (WGS) entry which is preliminary data.</text>
</comment>
<organism evidence="2 3">
    <name type="scientific">Candidatus Entotheonella gemina</name>
    <dbReference type="NCBI Taxonomy" id="1429439"/>
    <lineage>
        <taxon>Bacteria</taxon>
        <taxon>Pseudomonadati</taxon>
        <taxon>Nitrospinota/Tectimicrobiota group</taxon>
        <taxon>Candidatus Tectimicrobiota</taxon>
        <taxon>Candidatus Entotheonellia</taxon>
        <taxon>Candidatus Entotheonellales</taxon>
        <taxon>Candidatus Entotheonellaceae</taxon>
        <taxon>Candidatus Entotheonella</taxon>
    </lineage>
</organism>
<dbReference type="AlphaFoldDB" id="W4LFQ5"/>
<reference evidence="2 3" key="1">
    <citation type="journal article" date="2014" name="Nature">
        <title>An environmental bacterial taxon with a large and distinct metabolic repertoire.</title>
        <authorList>
            <person name="Wilson M.C."/>
            <person name="Mori T."/>
            <person name="Ruckert C."/>
            <person name="Uria A.R."/>
            <person name="Helf M.J."/>
            <person name="Takada K."/>
            <person name="Gernert C."/>
            <person name="Steffens U.A."/>
            <person name="Heycke N."/>
            <person name="Schmitt S."/>
            <person name="Rinke C."/>
            <person name="Helfrich E.J."/>
            <person name="Brachmann A.O."/>
            <person name="Gurgui C."/>
            <person name="Wakimoto T."/>
            <person name="Kracht M."/>
            <person name="Crusemann M."/>
            <person name="Hentschel U."/>
            <person name="Abe I."/>
            <person name="Matsunaga S."/>
            <person name="Kalinowski J."/>
            <person name="Takeyama H."/>
            <person name="Piel J."/>
        </authorList>
    </citation>
    <scope>NUCLEOTIDE SEQUENCE [LARGE SCALE GENOMIC DNA]</scope>
    <source>
        <strain evidence="3">TSY2</strain>
    </source>
</reference>
<evidence type="ECO:0000256" key="1">
    <source>
        <dbReference type="SAM" id="MobiDB-lite"/>
    </source>
</evidence>
<dbReference type="EMBL" id="AZHX01002135">
    <property type="protein sequence ID" value="ETW96807.1"/>
    <property type="molecule type" value="Genomic_DNA"/>
</dbReference>
<evidence type="ECO:0000313" key="2">
    <source>
        <dbReference type="EMBL" id="ETW96807.1"/>
    </source>
</evidence>
<gene>
    <name evidence="2" type="ORF">ETSY2_45725</name>
</gene>
<sequence length="62" mass="6786">MGHARRKGRDQHDKRDVTAAGNGGGVGDNGNSDIGKEVIAWRKEINPYYDPSVLNDAVQHLE</sequence>
<dbReference type="HOGENOM" id="CLU_2895619_0_0_7"/>
<proteinExistence type="predicted"/>
<feature type="region of interest" description="Disordered" evidence="1">
    <location>
        <begin position="1"/>
        <end position="33"/>
    </location>
</feature>
<dbReference type="Proteomes" id="UP000019140">
    <property type="component" value="Unassembled WGS sequence"/>
</dbReference>
<keyword evidence="3" id="KW-1185">Reference proteome</keyword>
<name>W4LFQ5_9BACT</name>